<sequence>MREAYRLQKHTLHSFLREHDLHVHVAFQYVGKEKLPYAQFHQRMEVVLNKLSDECTKIYLGKNH</sequence>
<protein>
    <submittedName>
        <fullName evidence="1">Uncharacterized protein</fullName>
    </submittedName>
</protein>
<gene>
    <name evidence="1" type="ORF">B0I21_102468</name>
</gene>
<dbReference type="AlphaFoldDB" id="A0A4R7D6Z5"/>
<evidence type="ECO:0000313" key="2">
    <source>
        <dbReference type="Proteomes" id="UP000294752"/>
    </source>
</evidence>
<dbReference type="Proteomes" id="UP000294752">
    <property type="component" value="Unassembled WGS sequence"/>
</dbReference>
<evidence type="ECO:0000313" key="1">
    <source>
        <dbReference type="EMBL" id="TDS16142.1"/>
    </source>
</evidence>
<reference evidence="1 2" key="1">
    <citation type="submission" date="2019-03" db="EMBL/GenBank/DDBJ databases">
        <title>Genomic Encyclopedia of Type Strains, Phase III (KMG-III): the genomes of soil and plant-associated and newly described type strains.</title>
        <authorList>
            <person name="Whitman W."/>
        </authorList>
    </citation>
    <scope>NUCLEOTIDE SEQUENCE [LARGE SCALE GENOMIC DNA]</scope>
    <source>
        <strain evidence="1 2">CGMCC 1.12801</strain>
    </source>
</reference>
<dbReference type="EMBL" id="SNZV01000002">
    <property type="protein sequence ID" value="TDS16142.1"/>
    <property type="molecule type" value="Genomic_DNA"/>
</dbReference>
<organism evidence="1 2">
    <name type="scientific">Sphingobacterium paludis</name>
    <dbReference type="NCBI Taxonomy" id="1476465"/>
    <lineage>
        <taxon>Bacteria</taxon>
        <taxon>Pseudomonadati</taxon>
        <taxon>Bacteroidota</taxon>
        <taxon>Sphingobacteriia</taxon>
        <taxon>Sphingobacteriales</taxon>
        <taxon>Sphingobacteriaceae</taxon>
        <taxon>Sphingobacterium</taxon>
    </lineage>
</organism>
<proteinExistence type="predicted"/>
<keyword evidence="2" id="KW-1185">Reference proteome</keyword>
<name>A0A4R7D6Z5_9SPHI</name>
<comment type="caution">
    <text evidence="1">The sequence shown here is derived from an EMBL/GenBank/DDBJ whole genome shotgun (WGS) entry which is preliminary data.</text>
</comment>
<accession>A0A4R7D6Z5</accession>